<dbReference type="PRINTS" id="PR00035">
    <property type="entry name" value="HTHGNTR"/>
</dbReference>
<sequence length="244" mass="28005">MNRNKYRIIYQELSGKIINGEYKQHEQLPSENLLVKQYNVSRETVRKALSLLQTNGFIQKLKGKGSVVIYNESMNFPVSQLISFEEIKESLNMDYVTAVEIFEKVNAGDYPVVMAALDLAEQTELFRVVRTRRKGGKVNIIDTDYFLVSLMPNLTKEIARQSIYSYIENQLEQTISFSNKAITFEPMTASELELFGEVTPPYAATVRSTVHLANALPFQYNISKHRASEFKFVDFSRRPAHKKA</sequence>
<dbReference type="InterPro" id="IPR050679">
    <property type="entry name" value="Bact_HTH_transcr_reg"/>
</dbReference>
<dbReference type="NCBIfam" id="TIGR02404">
    <property type="entry name" value="trehalos_R_Bsub"/>
    <property type="match status" value="1"/>
</dbReference>
<dbReference type="InterPro" id="IPR036390">
    <property type="entry name" value="WH_DNA-bd_sf"/>
</dbReference>
<dbReference type="Pfam" id="PF07702">
    <property type="entry name" value="UTRA"/>
    <property type="match status" value="1"/>
</dbReference>
<keyword evidence="1" id="KW-0805">Transcription regulation</keyword>
<evidence type="ECO:0000256" key="1">
    <source>
        <dbReference type="ARBA" id="ARBA00023015"/>
    </source>
</evidence>
<dbReference type="Proteomes" id="UP001057381">
    <property type="component" value="Chromosome"/>
</dbReference>
<dbReference type="AlphaFoldDB" id="A0A9Q9F1X2"/>
<proteinExistence type="predicted"/>
<evidence type="ECO:0000259" key="5">
    <source>
        <dbReference type="PROSITE" id="PS50949"/>
    </source>
</evidence>
<organism evidence="6 7">
    <name type="scientific">Macrococcus equipercicus</name>
    <dbReference type="NCBI Taxonomy" id="69967"/>
    <lineage>
        <taxon>Bacteria</taxon>
        <taxon>Bacillati</taxon>
        <taxon>Bacillota</taxon>
        <taxon>Bacilli</taxon>
        <taxon>Bacillales</taxon>
        <taxon>Staphylococcaceae</taxon>
        <taxon>Macrococcus</taxon>
    </lineage>
</organism>
<dbReference type="PANTHER" id="PTHR44846:SF12">
    <property type="entry name" value="HTH-TYPE TRANSCRIPTIONAL REGULATOR TRER"/>
    <property type="match status" value="1"/>
</dbReference>
<dbReference type="SMART" id="SM00345">
    <property type="entry name" value="HTH_GNTR"/>
    <property type="match status" value="1"/>
</dbReference>
<dbReference type="SUPFAM" id="SSF64288">
    <property type="entry name" value="Chorismate lyase-like"/>
    <property type="match status" value="1"/>
</dbReference>
<dbReference type="SUPFAM" id="SSF46785">
    <property type="entry name" value="Winged helix' DNA-binding domain"/>
    <property type="match status" value="1"/>
</dbReference>
<dbReference type="GO" id="GO:0003700">
    <property type="term" value="F:DNA-binding transcription factor activity"/>
    <property type="evidence" value="ECO:0007669"/>
    <property type="project" value="UniProtKB-UniRule"/>
</dbReference>
<accession>A0A9Q9F1X2</accession>
<dbReference type="GO" id="GO:0045892">
    <property type="term" value="P:negative regulation of DNA-templated transcription"/>
    <property type="evidence" value="ECO:0007669"/>
    <property type="project" value="TreeGrafter"/>
</dbReference>
<keyword evidence="3" id="KW-0804">Transcription</keyword>
<dbReference type="InterPro" id="IPR028978">
    <property type="entry name" value="Chorismate_lyase_/UTRA_dom_sf"/>
</dbReference>
<dbReference type="InterPro" id="IPR000524">
    <property type="entry name" value="Tscrpt_reg_HTH_GntR"/>
</dbReference>
<evidence type="ECO:0000256" key="4">
    <source>
        <dbReference type="NCBIfam" id="TIGR02404"/>
    </source>
</evidence>
<feature type="domain" description="HTH gntR-type" evidence="5">
    <location>
        <begin position="3"/>
        <end position="71"/>
    </location>
</feature>
<reference evidence="6" key="1">
    <citation type="submission" date="2021-04" db="EMBL/GenBank/DDBJ databases">
        <title>Complete Genome Sequences of Macrococcus spp. from dog and cattle.</title>
        <authorList>
            <person name="Schwendener S."/>
            <person name="Perreten V."/>
        </authorList>
    </citation>
    <scope>NUCLEOTIDE SEQUENCE</scope>
    <source>
        <strain evidence="6">Epi0143-OL</strain>
    </source>
</reference>
<dbReference type="CDD" id="cd07377">
    <property type="entry name" value="WHTH_GntR"/>
    <property type="match status" value="1"/>
</dbReference>
<protein>
    <recommendedName>
        <fullName evidence="4">Trehalose operon repressor</fullName>
    </recommendedName>
</protein>
<dbReference type="SMART" id="SM00866">
    <property type="entry name" value="UTRA"/>
    <property type="match status" value="1"/>
</dbReference>
<dbReference type="RefSeq" id="WP_254249959.1">
    <property type="nucleotide sequence ID" value="NZ_CP073809.1"/>
</dbReference>
<dbReference type="InterPro" id="IPR011663">
    <property type="entry name" value="UTRA"/>
</dbReference>
<dbReference type="InterPro" id="IPR012770">
    <property type="entry name" value="TreR"/>
</dbReference>
<evidence type="ECO:0000313" key="6">
    <source>
        <dbReference type="EMBL" id="UTH13766.1"/>
    </source>
</evidence>
<dbReference type="KEGG" id="mequ:KFV11_11265"/>
<dbReference type="Gene3D" id="3.40.1410.10">
    <property type="entry name" value="Chorismate lyase-like"/>
    <property type="match status" value="1"/>
</dbReference>
<name>A0A9Q9F1X2_9STAP</name>
<dbReference type="Gene3D" id="1.10.10.10">
    <property type="entry name" value="Winged helix-like DNA-binding domain superfamily/Winged helix DNA-binding domain"/>
    <property type="match status" value="1"/>
</dbReference>
<dbReference type="PROSITE" id="PS50949">
    <property type="entry name" value="HTH_GNTR"/>
    <property type="match status" value="1"/>
</dbReference>
<dbReference type="GO" id="GO:0003677">
    <property type="term" value="F:DNA binding"/>
    <property type="evidence" value="ECO:0007669"/>
    <property type="project" value="UniProtKB-UniRule"/>
</dbReference>
<evidence type="ECO:0000313" key="7">
    <source>
        <dbReference type="Proteomes" id="UP001057381"/>
    </source>
</evidence>
<dbReference type="InterPro" id="IPR036388">
    <property type="entry name" value="WH-like_DNA-bd_sf"/>
</dbReference>
<evidence type="ECO:0000256" key="2">
    <source>
        <dbReference type="ARBA" id="ARBA00023125"/>
    </source>
</evidence>
<dbReference type="EMBL" id="CP073809">
    <property type="protein sequence ID" value="UTH13766.1"/>
    <property type="molecule type" value="Genomic_DNA"/>
</dbReference>
<keyword evidence="2" id="KW-0238">DNA-binding</keyword>
<evidence type="ECO:0000256" key="3">
    <source>
        <dbReference type="ARBA" id="ARBA00023163"/>
    </source>
</evidence>
<gene>
    <name evidence="6" type="primary">treR</name>
    <name evidence="6" type="ORF">KFV11_11265</name>
</gene>
<dbReference type="Pfam" id="PF00392">
    <property type="entry name" value="GntR"/>
    <property type="match status" value="1"/>
</dbReference>
<dbReference type="PANTHER" id="PTHR44846">
    <property type="entry name" value="MANNOSYL-D-GLYCERATE TRANSPORT/METABOLISM SYSTEM REPRESSOR MNGR-RELATED"/>
    <property type="match status" value="1"/>
</dbReference>